<keyword evidence="5" id="KW-0539">Nucleus</keyword>
<evidence type="ECO:0000256" key="4">
    <source>
        <dbReference type="ARBA" id="ARBA00023163"/>
    </source>
</evidence>
<dbReference type="RefSeq" id="XP_040771259.1">
    <property type="nucleotide sequence ID" value="XM_040917980.1"/>
</dbReference>
<dbReference type="GeneID" id="63835109"/>
<dbReference type="GO" id="GO:0003677">
    <property type="term" value="F:DNA binding"/>
    <property type="evidence" value="ECO:0007669"/>
    <property type="project" value="UniProtKB-KW"/>
</dbReference>
<feature type="domain" description="Transcription factor tau subunit sfc3/Tfc3 C-terminal" evidence="8">
    <location>
        <begin position="1597"/>
        <end position="2001"/>
    </location>
</feature>
<organism evidence="9 10">
    <name type="scientific">Cryphonectria parasitica (strain ATCC 38755 / EP155)</name>
    <dbReference type="NCBI Taxonomy" id="660469"/>
    <lineage>
        <taxon>Eukaryota</taxon>
        <taxon>Fungi</taxon>
        <taxon>Dikarya</taxon>
        <taxon>Ascomycota</taxon>
        <taxon>Pezizomycotina</taxon>
        <taxon>Sordariomycetes</taxon>
        <taxon>Sordariomycetidae</taxon>
        <taxon>Diaporthales</taxon>
        <taxon>Cryphonectriaceae</taxon>
        <taxon>Cryphonectria-Endothia species complex</taxon>
        <taxon>Cryphonectria</taxon>
    </lineage>
</organism>
<feature type="compositionally biased region" description="Basic residues" evidence="6">
    <location>
        <begin position="730"/>
        <end position="740"/>
    </location>
</feature>
<keyword evidence="3" id="KW-0238">DNA-binding</keyword>
<feature type="region of interest" description="Disordered" evidence="6">
    <location>
        <begin position="1529"/>
        <end position="1561"/>
    </location>
</feature>
<proteinExistence type="predicted"/>
<comment type="caution">
    <text evidence="9">The sequence shown here is derived from an EMBL/GenBank/DDBJ whole genome shotgun (WGS) entry which is preliminary data.</text>
</comment>
<reference evidence="9" key="1">
    <citation type="journal article" date="2020" name="Phytopathology">
        <title>Genome sequence of the chestnut blight fungus Cryphonectria parasitica EP155: A fundamental resource for an archetypical invasive plant pathogen.</title>
        <authorList>
            <person name="Crouch J.A."/>
            <person name="Dawe A."/>
            <person name="Aerts A."/>
            <person name="Barry K."/>
            <person name="Churchill A.C.L."/>
            <person name="Grimwood J."/>
            <person name="Hillman B."/>
            <person name="Milgroom M.G."/>
            <person name="Pangilinan J."/>
            <person name="Smith M."/>
            <person name="Salamov A."/>
            <person name="Schmutz J."/>
            <person name="Yadav J."/>
            <person name="Grigoriev I.V."/>
            <person name="Nuss D."/>
        </authorList>
    </citation>
    <scope>NUCLEOTIDE SEQUENCE</scope>
    <source>
        <strain evidence="9">EP155</strain>
    </source>
</reference>
<feature type="compositionally biased region" description="Basic and acidic residues" evidence="6">
    <location>
        <begin position="899"/>
        <end position="916"/>
    </location>
</feature>
<keyword evidence="2" id="KW-0597">Phosphoprotein</keyword>
<comment type="subcellular location">
    <subcellularLocation>
        <location evidence="1">Nucleus</location>
    </subcellularLocation>
</comment>
<dbReference type="InterPro" id="IPR046488">
    <property type="entry name" value="Sfc3/Tfc3_C"/>
</dbReference>
<feature type="region of interest" description="Disordered" evidence="6">
    <location>
        <begin position="1339"/>
        <end position="1372"/>
    </location>
</feature>
<evidence type="ECO:0000256" key="2">
    <source>
        <dbReference type="ARBA" id="ARBA00022553"/>
    </source>
</evidence>
<feature type="region of interest" description="Disordered" evidence="6">
    <location>
        <begin position="781"/>
        <end position="823"/>
    </location>
</feature>
<gene>
    <name evidence="9" type="ORF">M406DRAFT_269034</name>
</gene>
<feature type="domain" description="B-block binding subunit of TFIIIC" evidence="7">
    <location>
        <begin position="115"/>
        <end position="182"/>
    </location>
</feature>
<evidence type="ECO:0000259" key="8">
    <source>
        <dbReference type="Pfam" id="PF20222"/>
    </source>
</evidence>
<dbReference type="Pfam" id="PF20222">
    <property type="entry name" value="DUF6581"/>
    <property type="match status" value="1"/>
</dbReference>
<dbReference type="InterPro" id="IPR007309">
    <property type="entry name" value="TFIIIC_Bblock-bd"/>
</dbReference>
<dbReference type="GO" id="GO:0005634">
    <property type="term" value="C:nucleus"/>
    <property type="evidence" value="ECO:0007669"/>
    <property type="project" value="UniProtKB-SubCell"/>
</dbReference>
<feature type="compositionally biased region" description="Basic residues" evidence="6">
    <location>
        <begin position="1536"/>
        <end position="1546"/>
    </location>
</feature>
<evidence type="ECO:0000259" key="7">
    <source>
        <dbReference type="Pfam" id="PF04182"/>
    </source>
</evidence>
<dbReference type="PANTHER" id="PTHR15180:SF1">
    <property type="entry name" value="GENERAL TRANSCRIPTION FACTOR 3C POLYPEPTIDE 1"/>
    <property type="match status" value="1"/>
</dbReference>
<feature type="region of interest" description="Disordered" evidence="6">
    <location>
        <begin position="59"/>
        <end position="82"/>
    </location>
</feature>
<feature type="compositionally biased region" description="Low complexity" evidence="6">
    <location>
        <begin position="807"/>
        <end position="816"/>
    </location>
</feature>
<feature type="region of interest" description="Disordered" evidence="6">
    <location>
        <begin position="858"/>
        <end position="919"/>
    </location>
</feature>
<dbReference type="GO" id="GO:0042791">
    <property type="term" value="P:5S class rRNA transcription by RNA polymerase III"/>
    <property type="evidence" value="ECO:0007669"/>
    <property type="project" value="TreeGrafter"/>
</dbReference>
<dbReference type="OrthoDB" id="5403573at2759"/>
<dbReference type="InterPro" id="IPR044210">
    <property type="entry name" value="Tfc3-like"/>
</dbReference>
<dbReference type="GO" id="GO:0000127">
    <property type="term" value="C:transcription factor TFIIIC complex"/>
    <property type="evidence" value="ECO:0007669"/>
    <property type="project" value="InterPro"/>
</dbReference>
<evidence type="ECO:0000256" key="5">
    <source>
        <dbReference type="ARBA" id="ARBA00023242"/>
    </source>
</evidence>
<protein>
    <submittedName>
        <fullName evidence="9">Uncharacterized protein</fullName>
    </submittedName>
</protein>
<accession>A0A9P5CK13</accession>
<evidence type="ECO:0000256" key="3">
    <source>
        <dbReference type="ARBA" id="ARBA00023125"/>
    </source>
</evidence>
<dbReference type="PANTHER" id="PTHR15180">
    <property type="entry name" value="GENERAL TRANSCRIPTION FACTOR 3C POLYPEPTIDE 1"/>
    <property type="match status" value="1"/>
</dbReference>
<feature type="region of interest" description="Disordered" evidence="6">
    <location>
        <begin position="1209"/>
        <end position="1309"/>
    </location>
</feature>
<evidence type="ECO:0000256" key="1">
    <source>
        <dbReference type="ARBA" id="ARBA00004123"/>
    </source>
</evidence>
<evidence type="ECO:0000256" key="6">
    <source>
        <dbReference type="SAM" id="MobiDB-lite"/>
    </source>
</evidence>
<feature type="compositionally biased region" description="Basic and acidic residues" evidence="6">
    <location>
        <begin position="1287"/>
        <end position="1300"/>
    </location>
</feature>
<feature type="region of interest" description="Disordered" evidence="6">
    <location>
        <begin position="519"/>
        <end position="693"/>
    </location>
</feature>
<dbReference type="GO" id="GO:0006384">
    <property type="term" value="P:transcription initiation at RNA polymerase III promoter"/>
    <property type="evidence" value="ECO:0007669"/>
    <property type="project" value="InterPro"/>
</dbReference>
<sequence length="2093" mass="234347">MQLNDAELKLGRLIWPFVLATGEINVGPGGEWNHLTFDELMSIPEEQAPADETAVAANNSIEKQKKKSDPPSGGVDAARPKNRLPKLRPCLHVGEDIVWKTLTGHGVDFKRVPLLEWKLLIVIGSTREDGILQGDLVRATGQDKRSVPRRTDFLSAKGYIAKRTHMVRGSKTSKLWLARFAPELPAPSNPLHGLDMSPEALTKDMDPVPWVHQWVGNKNKQGQEEIGYMSLGSTMMAIIKAWGTLRVADLKKKLGILGLRWQMKVMSRMLRRFDVQGNINYVAATFVGDSFVFKDCVKFMRDPTDEDWRMLLATKKKSAYSDDGRGRRLLLLNKRKKKKAKGNKGRKPGKVVKPKLRVLKKRTRNPPKPIMSLWCPEKPLANTIAEFVLTGGAEGYTSPELSKAITGHDFCRYFLRHLQNSCAPGVQPATLSEYQMSSELIRTGKIKAYTFTCAGARKSAPAAAPQEESVIDPALASSSRHAAQLGLDADIDAFGFAPVNAAAFQEGISDLDGLVRIIPDRPGRQKRPYNRRQQGAVATAQEGEIIEPTVNDPYADLSAEASPPPGPRPRGRPRKRKEQPENNGKADVPSAADASGPRPPKRRKAAERVSYSELAGEDEEAEGSGPTVAATGGRGHKRRAIEATQTTKDAGVAEAEHLLSEESDQEQDRTRPGVYFGKPGSLNPDPHKKGRPRRSIVLIFRSEKFRDPNFLPATAGTSAANSPFADKSKAGAKRGKKSKKVKLDKYVCEKCGGEWANDNGLQYHLEKGRNLCNPYYAEHPEEMERPKPNRAGQALLAGPERDLDTESSSQSSSRGSLNKRVGGLGVVPRGVQASEAVAKETAAAKPAHLVQDVSIAEKGSDPAASHQNGATLTPEEEEDEDLPYLRQIQTRTPKPSRTLKPEVFKKQDIFKERDGQAGHVEVVPETMDIGSPQHEPSLLPSGTPNALDLYPADVLGPAVQTDHVYDIIDGTAPVNGGPSVSPAMTGPAIATARHSLPASRKKPLVESQNTPAAQILRQVEVDADGQPLVRMPVEDYTAEGYTDSIDKALPQRSTRIQEIIKYLLDINGVFPTERPLFWAVLKVYIATFECPPYPSLSGCTRAVTTLAGMGVIKQATVAIRPRGQWKSLNFIMQPEIDVTHALCVDLKERTKNADPEMYIPPPFDPTEEEKVHFQDLERPPKHRNKGVGRRDHKLAEGIEQLTAPFYAEKGMAGVRPGLRGRGRIESDDEDDERSNKRRKTRSVQDNAIIHRRKRKHTGTDEGMDSSPAKKGRRGRKPRGDLEDDFIVEPHKLSINDRQEENPGLSSLPASFFSGTSLPSTSGYIAPTEIQFLEPNTQLEDDHIPEPETEANAPSPSNESTLEEEPAPEPVVEPGTYSRALELKAHSKGVWPYIPLGWFEKNEGSFAMKGWLPGQIDMLMENLPKTMEQMAFKITSHSKTENWADPQYGVFCTSVDGCRAWELSEQGTRQMSGSIAPNYLFMNFCSTEDVSSMAPIDPQWLDENEWTLETIPYEMLEDDDEEPSLRFGIIPVEPVEKRKRGRPRTKPRPQPPVAPPPARDSTLREVKMQRELTPYPQTAGDYFRVKGQDCLGVDWKAEDTRIAAYVAVSTLTGGINKAMDWGLMMRIFPESKLSNLRRFWSMIKKEREGFILTLTARFQEEFLEAYENGDLPPFDFDNPLDYEWPRLVKWTLALVVREGIDLPAAREQFDEELDLIFVDKADFDWRETYHNWQRSVFNKFQDSTSEPASARFEPNRHRMEDNDAIIARSWVRALCCTDADQYTPYQIRDKFLALSRNGHRSEQEVSNLLETTIFDLEHRRIAIKQKSSALATGRPYKLNEHFCRTLDRYSNEDKFTVAAEFKLKLDRAFRKGEPVEIPWRTEDGMIVAALNMQAHGRVRIEPVRKLDIPFGFRPGFYESRKFPKSYYRFDLQIVPTPNYLYNEDIGILPRATRPDNIPLGTEDGKLPMWCDFFGRPDRNRWFKMLGSVLFVLATRGAMTDEFAASALKPCLEEFEVETVRKWGLKEGLLTEMTVPGGAVTVTEWWWLVLGVPMLEMSTTAVPEASGDGGRRTKDQYAEWASGRSRRRGKYRVIH</sequence>
<keyword evidence="10" id="KW-1185">Reference proteome</keyword>
<feature type="region of interest" description="Disordered" evidence="6">
    <location>
        <begin position="708"/>
        <end position="741"/>
    </location>
</feature>
<dbReference type="Proteomes" id="UP000803844">
    <property type="component" value="Unassembled WGS sequence"/>
</dbReference>
<keyword evidence="4" id="KW-0804">Transcription</keyword>
<feature type="compositionally biased region" description="Pro residues" evidence="6">
    <location>
        <begin position="1547"/>
        <end position="1557"/>
    </location>
</feature>
<name>A0A9P5CK13_CRYP1</name>
<evidence type="ECO:0000313" key="10">
    <source>
        <dbReference type="Proteomes" id="UP000803844"/>
    </source>
</evidence>
<dbReference type="Pfam" id="PF04182">
    <property type="entry name" value="B-block_TFIIIC"/>
    <property type="match status" value="1"/>
</dbReference>
<evidence type="ECO:0000313" key="9">
    <source>
        <dbReference type="EMBL" id="KAF3760280.1"/>
    </source>
</evidence>
<dbReference type="EMBL" id="MU032353">
    <property type="protein sequence ID" value="KAF3760280.1"/>
    <property type="molecule type" value="Genomic_DNA"/>
</dbReference>
<feature type="compositionally biased region" description="Basic and acidic residues" evidence="6">
    <location>
        <begin position="654"/>
        <end position="671"/>
    </location>
</feature>